<dbReference type="InterPro" id="IPR008928">
    <property type="entry name" value="6-hairpin_glycosidase_sf"/>
</dbReference>
<keyword evidence="6" id="KW-1185">Reference proteome</keyword>
<proteinExistence type="predicted"/>
<dbReference type="Gene3D" id="1.50.10.10">
    <property type="match status" value="1"/>
</dbReference>
<dbReference type="SUPFAM" id="SSF56784">
    <property type="entry name" value="HAD-like"/>
    <property type="match status" value="1"/>
</dbReference>
<dbReference type="InterPro" id="IPR011013">
    <property type="entry name" value="Gal_mutarotase_sf_dom"/>
</dbReference>
<dbReference type="Pfam" id="PF03633">
    <property type="entry name" value="Glyco_hydro_65C"/>
    <property type="match status" value="1"/>
</dbReference>
<reference evidence="6" key="1">
    <citation type="journal article" date="2019" name="Int. J. Syst. Evol. Microbiol.">
        <title>The Global Catalogue of Microorganisms (GCM) 10K type strain sequencing project: providing services to taxonomists for standard genome sequencing and annotation.</title>
        <authorList>
            <consortium name="The Broad Institute Genomics Platform"/>
            <consortium name="The Broad Institute Genome Sequencing Center for Infectious Disease"/>
            <person name="Wu L."/>
            <person name="Ma J."/>
        </authorList>
    </citation>
    <scope>NUCLEOTIDE SEQUENCE [LARGE SCALE GENOMIC DNA]</scope>
    <source>
        <strain evidence="6">JCM 17809</strain>
    </source>
</reference>
<protein>
    <submittedName>
        <fullName evidence="5">Uncharacterized protein</fullName>
    </submittedName>
</protein>
<dbReference type="InterPro" id="IPR023214">
    <property type="entry name" value="HAD_sf"/>
</dbReference>
<feature type="domain" description="Glycoside hydrolase family 65 central catalytic" evidence="3">
    <location>
        <begin position="646"/>
        <end position="1005"/>
    </location>
</feature>
<gene>
    <name evidence="5" type="ORF">GCM10023168_01860</name>
</gene>
<dbReference type="SUPFAM" id="SSF74650">
    <property type="entry name" value="Galactose mutarotase-like"/>
    <property type="match status" value="1"/>
</dbReference>
<dbReference type="Gene3D" id="3.40.50.1000">
    <property type="entry name" value="HAD superfamily/HAD-like"/>
    <property type="match status" value="1"/>
</dbReference>
<feature type="region of interest" description="Disordered" evidence="2">
    <location>
        <begin position="1077"/>
        <end position="1099"/>
    </location>
</feature>
<organism evidence="5 6">
    <name type="scientific">Fodinibacter luteus</name>
    <dbReference type="NCBI Taxonomy" id="552064"/>
    <lineage>
        <taxon>Bacteria</taxon>
        <taxon>Bacillati</taxon>
        <taxon>Actinomycetota</taxon>
        <taxon>Actinomycetes</taxon>
        <taxon>Micrococcales</taxon>
        <taxon>Intrasporangiaceae</taxon>
        <taxon>Fodinibacter (ex Wang et al. 2009)</taxon>
    </lineage>
</organism>
<dbReference type="SUPFAM" id="SSF48208">
    <property type="entry name" value="Six-hairpin glycosidases"/>
    <property type="match status" value="1"/>
</dbReference>
<feature type="domain" description="Glycoside hydrolase family 65 C-terminal" evidence="4">
    <location>
        <begin position="1015"/>
        <end position="1068"/>
    </location>
</feature>
<dbReference type="InterPro" id="IPR005194">
    <property type="entry name" value="Glyco_hydro_65_C"/>
</dbReference>
<dbReference type="Pfam" id="PF00702">
    <property type="entry name" value="Hydrolase"/>
    <property type="match status" value="1"/>
</dbReference>
<accession>A0ABP8JWF4</accession>
<evidence type="ECO:0000259" key="4">
    <source>
        <dbReference type="Pfam" id="PF03633"/>
    </source>
</evidence>
<keyword evidence="1" id="KW-0378">Hydrolase</keyword>
<dbReference type="Gene3D" id="1.10.150.240">
    <property type="entry name" value="Putative phosphatase, domain 2"/>
    <property type="match status" value="1"/>
</dbReference>
<evidence type="ECO:0000313" key="5">
    <source>
        <dbReference type="EMBL" id="GAA4397163.1"/>
    </source>
</evidence>
<dbReference type="Gene3D" id="2.60.420.10">
    <property type="entry name" value="Maltose phosphorylase, domain 3"/>
    <property type="match status" value="1"/>
</dbReference>
<dbReference type="InterPro" id="IPR023198">
    <property type="entry name" value="PGP-like_dom2"/>
</dbReference>
<name>A0ABP8JWF4_9MICO</name>
<dbReference type="InterPro" id="IPR037018">
    <property type="entry name" value="GH65_N"/>
</dbReference>
<dbReference type="PANTHER" id="PTHR11051:SF8">
    <property type="entry name" value="PROTEIN-GLUCOSYLGALACTOSYLHYDROXYLYSINE GLUCOSIDASE"/>
    <property type="match status" value="1"/>
</dbReference>
<evidence type="ECO:0000256" key="1">
    <source>
        <dbReference type="ARBA" id="ARBA00023295"/>
    </source>
</evidence>
<evidence type="ECO:0000256" key="2">
    <source>
        <dbReference type="SAM" id="MobiDB-lite"/>
    </source>
</evidence>
<dbReference type="InterPro" id="IPR036412">
    <property type="entry name" value="HAD-like_sf"/>
</dbReference>
<dbReference type="Gene3D" id="2.70.98.40">
    <property type="entry name" value="Glycoside hydrolase, family 65, N-terminal domain"/>
    <property type="match status" value="1"/>
</dbReference>
<feature type="compositionally biased region" description="Basic and acidic residues" evidence="2">
    <location>
        <begin position="1082"/>
        <end position="1099"/>
    </location>
</feature>
<dbReference type="Proteomes" id="UP001500945">
    <property type="component" value="Unassembled WGS sequence"/>
</dbReference>
<evidence type="ECO:0000259" key="3">
    <source>
        <dbReference type="Pfam" id="PF03632"/>
    </source>
</evidence>
<dbReference type="InterPro" id="IPR005195">
    <property type="entry name" value="Glyco_hydro_65_M"/>
</dbReference>
<evidence type="ECO:0000313" key="6">
    <source>
        <dbReference type="Proteomes" id="UP001500945"/>
    </source>
</evidence>
<keyword evidence="1" id="KW-0326">Glycosidase</keyword>
<dbReference type="InterPro" id="IPR012341">
    <property type="entry name" value="6hp_glycosidase-like_sf"/>
</dbReference>
<dbReference type="PANTHER" id="PTHR11051">
    <property type="entry name" value="GLYCOSYL HYDROLASE-RELATED"/>
    <property type="match status" value="1"/>
</dbReference>
<dbReference type="SFLD" id="SFLDG01129">
    <property type="entry name" value="C1.5:_HAD__Beta-PGM__Phosphata"/>
    <property type="match status" value="1"/>
</dbReference>
<dbReference type="RefSeq" id="WP_345201287.1">
    <property type="nucleotide sequence ID" value="NZ_BAABGM010000001.1"/>
</dbReference>
<sequence>MTADTTPPALGLQRPWSDYQALLFDLGGVVTRTSSLQAAAWKRLFDDFLAARAAADGTGPFVPFDIESDYLAYVDGRPREEGVATFLASRGIPVDLGDPDDPPEAATAHGLGNRKNTFVADALERDGLEVFADAVALVDAAQAAGVRTAVVSASRNCVPILRRAGLLDRFEVRVGGEEAAAWGLRGKPAPDTFVRAADLLGVAPADAVVLDAAIAGVRAGREGNFGLVVGVDRLGRPEVLAENGADIVLSDVRDLLRAAPLAFPAVAAPAHDTRAEGVVVCLPPGVTPDAAPDLSALADALRHEGVDVVVTTKDPSAQLAAMASRLDGRGIGSGLILVIGWLDDLPLPAEATRARVVSVASQPPAATTVEWVGGEGSACAAILQEQLDRRREGRIPSIDLDPTWTVTVTGDSLASRRPLQAVLTVSDSRFGTRGVREEDSHGALPRVLAAGVFDDSQDPPALLEGPGWTGLHLLRHLDHSRDRRTLDLRTGILVREQPAEPHALRTVRFATLARPGGAVLRAEGPVDWLHAGAPLLPPATDGTFERFQRDGRSTARTRAEVGGSIAAAAAQRELASDGCRVVERLAFLRADPDGALTLDAASEGLGELQEVGFEGLLAEQRSAWARRWDDAFVAIDGDPDLTLAVRFCLFHLMGSVPTQDEAAAGARGVTGPAYRGHVFWDADVFMLPFFAATCPAAARAMLEYRVRRLDAARSRAAEHGRLGARFPWESARTGVDVTPTEYRPLDGPVIPIHTGRLEEHIVSDVAWAALHYAAWTGDEEFLRGPGRPLVLDGARYWASRVETDDDGVAHISNVIGPDEYHEQVDDNVFTNGMVRWHLRTAADLAQAGGDVADDEIGHWRAVADTLVDGYQPETGLYEQFRGFFDLEDVDITDKAATPYAADLLLSSAVVQRSQIIKQPDVLMLHHLLPEETRPGSLERNVEYYEPRTSHGSSLSPAIHASLLARVGRFDEALRLFTMACRLDLDNLNHSTADGLHTATFGGVWQALVFGFAGIRPTQRGLVVDPRVPAQWQCLRLHLCFRGRLVRVAAGADSLEVSADGPVPLVVGGAEPVEVGAAPRRWQRTDHGWDVDPDDVVRAR</sequence>
<dbReference type="EMBL" id="BAABGM010000001">
    <property type="protein sequence ID" value="GAA4397163.1"/>
    <property type="molecule type" value="Genomic_DNA"/>
</dbReference>
<dbReference type="SFLD" id="SFLDS00003">
    <property type="entry name" value="Haloacid_Dehalogenase"/>
    <property type="match status" value="1"/>
</dbReference>
<dbReference type="Pfam" id="PF03632">
    <property type="entry name" value="Glyco_hydro_65m"/>
    <property type="match status" value="1"/>
</dbReference>
<comment type="caution">
    <text evidence="5">The sequence shown here is derived from an EMBL/GenBank/DDBJ whole genome shotgun (WGS) entry which is preliminary data.</text>
</comment>